<comment type="caution">
    <text evidence="3">The sequence shown here is derived from an EMBL/GenBank/DDBJ whole genome shotgun (WGS) entry which is preliminary data.</text>
</comment>
<gene>
    <name evidence="3" type="ORF">G6F64_002749</name>
</gene>
<keyword evidence="4" id="KW-1185">Reference proteome</keyword>
<evidence type="ECO:0000256" key="1">
    <source>
        <dbReference type="ARBA" id="ARBA00008372"/>
    </source>
</evidence>
<accession>A0A9P6XFP1</accession>
<protein>
    <submittedName>
        <fullName evidence="3">Uncharacterized protein</fullName>
    </submittedName>
</protein>
<dbReference type="SUPFAM" id="SSF53098">
    <property type="entry name" value="Ribonuclease H-like"/>
    <property type="match status" value="1"/>
</dbReference>
<dbReference type="GO" id="GO:0000175">
    <property type="term" value="F:3'-5'-RNA exonuclease activity"/>
    <property type="evidence" value="ECO:0007669"/>
    <property type="project" value="TreeGrafter"/>
</dbReference>
<dbReference type="Gene3D" id="3.30.420.10">
    <property type="entry name" value="Ribonuclease H-like superfamily/Ribonuclease H"/>
    <property type="match status" value="1"/>
</dbReference>
<dbReference type="InterPro" id="IPR036397">
    <property type="entry name" value="RNaseH_sf"/>
</dbReference>
<organism evidence="3 4">
    <name type="scientific">Rhizopus oryzae</name>
    <name type="common">Mucormycosis agent</name>
    <name type="synonym">Rhizopus arrhizus var. delemar</name>
    <dbReference type="NCBI Taxonomy" id="64495"/>
    <lineage>
        <taxon>Eukaryota</taxon>
        <taxon>Fungi</taxon>
        <taxon>Fungi incertae sedis</taxon>
        <taxon>Mucoromycota</taxon>
        <taxon>Mucoromycotina</taxon>
        <taxon>Mucoromycetes</taxon>
        <taxon>Mucorales</taxon>
        <taxon>Mucorineae</taxon>
        <taxon>Rhizopodaceae</taxon>
        <taxon>Rhizopus</taxon>
    </lineage>
</organism>
<dbReference type="Proteomes" id="UP000716291">
    <property type="component" value="Unassembled WGS sequence"/>
</dbReference>
<reference evidence="3" key="1">
    <citation type="journal article" date="2020" name="Microb. Genom.">
        <title>Genetic diversity of clinical and environmental Mucorales isolates obtained from an investigation of mucormycosis cases among solid organ transplant recipients.</title>
        <authorList>
            <person name="Nguyen M.H."/>
            <person name="Kaul D."/>
            <person name="Muto C."/>
            <person name="Cheng S.J."/>
            <person name="Richter R.A."/>
            <person name="Bruno V.M."/>
            <person name="Liu G."/>
            <person name="Beyhan S."/>
            <person name="Sundermann A.J."/>
            <person name="Mounaud S."/>
            <person name="Pasculle A.W."/>
            <person name="Nierman W.C."/>
            <person name="Driscoll E."/>
            <person name="Cumbie R."/>
            <person name="Clancy C.J."/>
            <person name="Dupont C.L."/>
        </authorList>
    </citation>
    <scope>NUCLEOTIDE SEQUENCE</scope>
    <source>
        <strain evidence="3">GL11</strain>
    </source>
</reference>
<dbReference type="GO" id="GO:0034472">
    <property type="term" value="P:snRNA 3'-end processing"/>
    <property type="evidence" value="ECO:0007669"/>
    <property type="project" value="TreeGrafter"/>
</dbReference>
<dbReference type="GO" id="GO:0017069">
    <property type="term" value="F:snRNA binding"/>
    <property type="evidence" value="ECO:0007669"/>
    <property type="project" value="TreeGrafter"/>
</dbReference>
<dbReference type="InterPro" id="IPR006941">
    <property type="entry name" value="RNase_CAF1"/>
</dbReference>
<dbReference type="GO" id="GO:0015030">
    <property type="term" value="C:Cajal body"/>
    <property type="evidence" value="ECO:0007669"/>
    <property type="project" value="TreeGrafter"/>
</dbReference>
<evidence type="ECO:0000313" key="3">
    <source>
        <dbReference type="EMBL" id="KAG1312795.1"/>
    </source>
</evidence>
<feature type="region of interest" description="Disordered" evidence="2">
    <location>
        <begin position="254"/>
        <end position="276"/>
    </location>
</feature>
<evidence type="ECO:0000313" key="4">
    <source>
        <dbReference type="Proteomes" id="UP000716291"/>
    </source>
</evidence>
<proteinExistence type="inferred from homology"/>
<dbReference type="Pfam" id="PF04857">
    <property type="entry name" value="CAF1"/>
    <property type="match status" value="2"/>
</dbReference>
<dbReference type="AlphaFoldDB" id="A0A9P6XFP1"/>
<dbReference type="EMBL" id="JAANQT010000247">
    <property type="protein sequence ID" value="KAG1312795.1"/>
    <property type="molecule type" value="Genomic_DNA"/>
</dbReference>
<dbReference type="InterPro" id="IPR012337">
    <property type="entry name" value="RNaseH-like_sf"/>
</dbReference>
<dbReference type="InterPro" id="IPR051181">
    <property type="entry name" value="CAF1_poly(A)_ribonucleases"/>
</dbReference>
<name>A0A9P6XFP1_RHIOR</name>
<dbReference type="OrthoDB" id="414075at2759"/>
<dbReference type="PANTHER" id="PTHR15092">
    <property type="entry name" value="POLY A -SPECIFIC RIBONUCLEASE/TARGET OF EGR1, MEMBER 1"/>
    <property type="match status" value="1"/>
</dbReference>
<feature type="compositionally biased region" description="Basic and acidic residues" evidence="2">
    <location>
        <begin position="254"/>
        <end position="267"/>
    </location>
</feature>
<comment type="similarity">
    <text evidence="1">Belongs to the CAF1 family.</text>
</comment>
<sequence>MNPPTSAHVTTCNNVTAHTIAPLSSVILKKVRDASFVAIDLEFTGLGDKHPKDMNHRYMAMKKTVETHAIVSMGLSVIKKTPGQDDRYQSYVCDNFQFLTLKQGNFTVNTETGKFLVKHHFSFDRLFTDGIPYDPAGQQTLHALWKGILAALAEHRIPLVIHHGLYDLLYLYHSFIGPLPKTLQGFLKEFADRFPSGVYDTKYLVELEGWDASFLSFVFARCDRLRQDRYKQPTMERPYFEVRVQEPVEYIKEDKKRKSEGERDKGERKKRKETKSESYCKQYAERGYCELDHAPDSPLHDIQIIMDHQMGPSDYPQVYTSSLVPTVKDPVEAIQGAHSAHFDAYMTGFAFCYLTHTMTPTQLENGKNKLKLRGLDIPLTFPTTPRIH</sequence>
<evidence type="ECO:0000256" key="2">
    <source>
        <dbReference type="SAM" id="MobiDB-lite"/>
    </source>
</evidence>
<dbReference type="PANTHER" id="PTHR15092:SF37">
    <property type="entry name" value="TARGET OF EGR1 PROTEIN 1"/>
    <property type="match status" value="1"/>
</dbReference>